<dbReference type="GO" id="GO:0005524">
    <property type="term" value="F:ATP binding"/>
    <property type="evidence" value="ECO:0007669"/>
    <property type="project" value="UniProtKB-UniRule"/>
</dbReference>
<evidence type="ECO:0000256" key="1">
    <source>
        <dbReference type="ARBA" id="ARBA00006474"/>
    </source>
</evidence>
<dbReference type="Pfam" id="PF01580">
    <property type="entry name" value="FtsK_SpoIIIE"/>
    <property type="match status" value="1"/>
</dbReference>
<name>A0A1F6EVJ3_9BACT</name>
<sequence>MKEKQRNNKKQRRDDQDEVSLGRRISSEVLRGVSAIFCIALGGFLVLAAAGLGGVVGSYLFEWLSWLLGVGYMLLPLSLALLSVAIFRSFERSFGIIQLGSMFVFLLAALGLVNLAASGQGGVLGSAVAKPIVAAVDVPATIIFLVTFIIAALTIAFNVHLGAVFSALRAWMQTPANPAGEKSASGEVPVVGLPEEDSEPPPAEEAAANVGRDDEDSEKERGKGALAGITHFLQKGEPTDGFPIIAAAVSTYTPPPVSILAKNRGKPEVGDVKANMNIIKRTLQNFGIVVEMDEASIGPTVTRYAMKPAEGVRLSKIVALQSNLELALAAAPVRIEAPIPGKSLVGIEVPNISRTTLGLAPLVSDEGFMSSDKPLLLSLGRSITGTPHFADLARMPHILVAGTTGAGKSVAIHDFIVSLLYRCGPERLRFIMIDPKRVELTLYNSIPHLLTPVITDAKKAILAIKWLAKEMERRYNILETEAVRDISSYHENVVAPAIAKFSAGNPVDDEAKMPEAMPYIIVIIDELADIMSTYPRELEAGIVRLAQMSRAVGIHLILSTQRPSVKVITGLIKANIPARVAFQVASQIDSRTILDTGGAEKLLGAGDMLFLSGEMSKPRRIQAPMISETEVKKVVAHVARQGEGQLTSEIDFSDTKVAGGTDAIFSSMIGEEGDDDELYGEAKKTVVEAGKASTSYLQRKLGVGYARAAKLIDMLEERGVVGPADGAKPRDIIGAGNADELVEEAEAVEESLEEPR</sequence>
<dbReference type="PROSITE" id="PS50901">
    <property type="entry name" value="FTSK"/>
    <property type="match status" value="1"/>
</dbReference>
<dbReference type="InterPro" id="IPR018541">
    <property type="entry name" value="Ftsk_gamma"/>
</dbReference>
<evidence type="ECO:0000256" key="5">
    <source>
        <dbReference type="PROSITE-ProRule" id="PRU00289"/>
    </source>
</evidence>
<evidence type="ECO:0000259" key="8">
    <source>
        <dbReference type="PROSITE" id="PS50901"/>
    </source>
</evidence>
<dbReference type="InterPro" id="IPR050206">
    <property type="entry name" value="FtsK/SpoIIIE/SftA"/>
</dbReference>
<feature type="domain" description="FtsK" evidence="8">
    <location>
        <begin position="385"/>
        <end position="591"/>
    </location>
</feature>
<evidence type="ECO:0000313" key="9">
    <source>
        <dbReference type="EMBL" id="OGG77648.1"/>
    </source>
</evidence>
<evidence type="ECO:0000256" key="4">
    <source>
        <dbReference type="ARBA" id="ARBA00023125"/>
    </source>
</evidence>
<feature type="transmembrane region" description="Helical" evidence="7">
    <location>
        <begin position="33"/>
        <end position="57"/>
    </location>
</feature>
<evidence type="ECO:0000256" key="3">
    <source>
        <dbReference type="ARBA" id="ARBA00022840"/>
    </source>
</evidence>
<dbReference type="InterPro" id="IPR036388">
    <property type="entry name" value="WH-like_DNA-bd_sf"/>
</dbReference>
<dbReference type="Gene3D" id="3.40.50.300">
    <property type="entry name" value="P-loop containing nucleotide triphosphate hydrolases"/>
    <property type="match status" value="1"/>
</dbReference>
<keyword evidence="7" id="KW-0812">Transmembrane</keyword>
<organism evidence="9 10">
    <name type="scientific">Candidatus Kaiserbacteria bacterium RIFCSPLOWO2_01_FULL_54_24</name>
    <dbReference type="NCBI Taxonomy" id="1798515"/>
    <lineage>
        <taxon>Bacteria</taxon>
        <taxon>Candidatus Kaiseribacteriota</taxon>
    </lineage>
</organism>
<dbReference type="Pfam" id="PF17854">
    <property type="entry name" value="FtsK_alpha"/>
    <property type="match status" value="1"/>
</dbReference>
<dbReference type="PANTHER" id="PTHR22683:SF41">
    <property type="entry name" value="DNA TRANSLOCASE FTSK"/>
    <property type="match status" value="1"/>
</dbReference>
<dbReference type="InterPro" id="IPR027417">
    <property type="entry name" value="P-loop_NTPase"/>
</dbReference>
<dbReference type="Proteomes" id="UP000177215">
    <property type="component" value="Unassembled WGS sequence"/>
</dbReference>
<accession>A0A1F6EVJ3</accession>
<proteinExistence type="inferred from homology"/>
<dbReference type="InterPro" id="IPR041027">
    <property type="entry name" value="FtsK_alpha"/>
</dbReference>
<keyword evidence="2 5" id="KW-0547">Nucleotide-binding</keyword>
<feature type="binding site" evidence="5">
    <location>
        <begin position="402"/>
        <end position="409"/>
    </location>
    <ligand>
        <name>ATP</name>
        <dbReference type="ChEBI" id="CHEBI:30616"/>
    </ligand>
</feature>
<protein>
    <recommendedName>
        <fullName evidence="8">FtsK domain-containing protein</fullName>
    </recommendedName>
</protein>
<dbReference type="Pfam" id="PF09397">
    <property type="entry name" value="FtsK_gamma"/>
    <property type="match status" value="1"/>
</dbReference>
<feature type="transmembrane region" description="Helical" evidence="7">
    <location>
        <begin position="99"/>
        <end position="118"/>
    </location>
</feature>
<dbReference type="PANTHER" id="PTHR22683">
    <property type="entry name" value="SPORULATION PROTEIN RELATED"/>
    <property type="match status" value="1"/>
</dbReference>
<dbReference type="InterPro" id="IPR002543">
    <property type="entry name" value="FtsK_dom"/>
</dbReference>
<dbReference type="GO" id="GO:0003677">
    <property type="term" value="F:DNA binding"/>
    <property type="evidence" value="ECO:0007669"/>
    <property type="project" value="UniProtKB-KW"/>
</dbReference>
<evidence type="ECO:0000313" key="10">
    <source>
        <dbReference type="Proteomes" id="UP000177215"/>
    </source>
</evidence>
<feature type="region of interest" description="Disordered" evidence="6">
    <location>
        <begin position="176"/>
        <end position="222"/>
    </location>
</feature>
<dbReference type="InterPro" id="IPR036390">
    <property type="entry name" value="WH_DNA-bd_sf"/>
</dbReference>
<evidence type="ECO:0000256" key="6">
    <source>
        <dbReference type="SAM" id="MobiDB-lite"/>
    </source>
</evidence>
<dbReference type="SUPFAM" id="SSF46785">
    <property type="entry name" value="Winged helix' DNA-binding domain"/>
    <property type="match status" value="1"/>
</dbReference>
<dbReference type="AlphaFoldDB" id="A0A1F6EVJ3"/>
<keyword evidence="4" id="KW-0238">DNA-binding</keyword>
<feature type="transmembrane region" description="Helical" evidence="7">
    <location>
        <begin position="63"/>
        <end position="87"/>
    </location>
</feature>
<keyword evidence="7" id="KW-0472">Membrane</keyword>
<comment type="similarity">
    <text evidence="1">Belongs to the FtsK/SpoIIIE/SftA family.</text>
</comment>
<keyword evidence="3 5" id="KW-0067">ATP-binding</keyword>
<keyword evidence="7" id="KW-1133">Transmembrane helix</keyword>
<gene>
    <name evidence="9" type="ORF">A3B35_01360</name>
</gene>
<comment type="caution">
    <text evidence="9">The sequence shown here is derived from an EMBL/GenBank/DDBJ whole genome shotgun (WGS) entry which is preliminary data.</text>
</comment>
<dbReference type="Gene3D" id="3.30.980.40">
    <property type="match status" value="1"/>
</dbReference>
<dbReference type="EMBL" id="MFMC01000012">
    <property type="protein sequence ID" value="OGG77648.1"/>
    <property type="molecule type" value="Genomic_DNA"/>
</dbReference>
<feature type="transmembrane region" description="Helical" evidence="7">
    <location>
        <begin position="138"/>
        <end position="159"/>
    </location>
</feature>
<dbReference type="SMART" id="SM00843">
    <property type="entry name" value="Ftsk_gamma"/>
    <property type="match status" value="1"/>
</dbReference>
<evidence type="ECO:0000256" key="7">
    <source>
        <dbReference type="SAM" id="Phobius"/>
    </source>
</evidence>
<dbReference type="SUPFAM" id="SSF52540">
    <property type="entry name" value="P-loop containing nucleoside triphosphate hydrolases"/>
    <property type="match status" value="1"/>
</dbReference>
<reference evidence="9 10" key="1">
    <citation type="journal article" date="2016" name="Nat. Commun.">
        <title>Thousands of microbial genomes shed light on interconnected biogeochemical processes in an aquifer system.</title>
        <authorList>
            <person name="Anantharaman K."/>
            <person name="Brown C.T."/>
            <person name="Hug L.A."/>
            <person name="Sharon I."/>
            <person name="Castelle C.J."/>
            <person name="Probst A.J."/>
            <person name="Thomas B.C."/>
            <person name="Singh A."/>
            <person name="Wilkins M.J."/>
            <person name="Karaoz U."/>
            <person name="Brodie E.L."/>
            <person name="Williams K.H."/>
            <person name="Hubbard S.S."/>
            <person name="Banfield J.F."/>
        </authorList>
    </citation>
    <scope>NUCLEOTIDE SEQUENCE [LARGE SCALE GENOMIC DNA]</scope>
</reference>
<dbReference type="Gene3D" id="1.10.10.10">
    <property type="entry name" value="Winged helix-like DNA-binding domain superfamily/Winged helix DNA-binding domain"/>
    <property type="match status" value="1"/>
</dbReference>
<evidence type="ECO:0000256" key="2">
    <source>
        <dbReference type="ARBA" id="ARBA00022741"/>
    </source>
</evidence>
<dbReference type="STRING" id="1798515.A3B35_01360"/>